<organism evidence="2 3">
    <name type="scientific">Roseivivax sediminis</name>
    <dbReference type="NCBI Taxonomy" id="936889"/>
    <lineage>
        <taxon>Bacteria</taxon>
        <taxon>Pseudomonadati</taxon>
        <taxon>Pseudomonadota</taxon>
        <taxon>Alphaproteobacteria</taxon>
        <taxon>Rhodobacterales</taxon>
        <taxon>Roseobacteraceae</taxon>
        <taxon>Roseivivax</taxon>
    </lineage>
</organism>
<reference evidence="2 3" key="1">
    <citation type="submission" date="2016-10" db="EMBL/GenBank/DDBJ databases">
        <authorList>
            <person name="Varghese N."/>
            <person name="Submissions S."/>
        </authorList>
    </citation>
    <scope>NUCLEOTIDE SEQUENCE [LARGE SCALE GENOMIC DNA]</scope>
    <source>
        <strain evidence="3">YIM D21,KCTC 23444,ACCC 10710</strain>
    </source>
</reference>
<dbReference type="AlphaFoldDB" id="A0A1I2CVE1"/>
<proteinExistence type="predicted"/>
<dbReference type="RefSeq" id="WP_149757922.1">
    <property type="nucleotide sequence ID" value="NZ_FOMS01000014.1"/>
</dbReference>
<evidence type="ECO:0008006" key="4">
    <source>
        <dbReference type="Google" id="ProtNLM"/>
    </source>
</evidence>
<dbReference type="OrthoDB" id="287064at2"/>
<name>A0A1I2CVE1_9RHOB</name>
<evidence type="ECO:0000256" key="1">
    <source>
        <dbReference type="SAM" id="MobiDB-lite"/>
    </source>
</evidence>
<evidence type="ECO:0000313" key="3">
    <source>
        <dbReference type="Proteomes" id="UP000325289"/>
    </source>
</evidence>
<dbReference type="EMBL" id="FOMS01000014">
    <property type="protein sequence ID" value="SFE72152.1"/>
    <property type="molecule type" value="Genomic_DNA"/>
</dbReference>
<keyword evidence="3" id="KW-1185">Reference proteome</keyword>
<dbReference type="Proteomes" id="UP000325289">
    <property type="component" value="Unassembled WGS sequence"/>
</dbReference>
<sequence length="244" mass="26945">MTTTLRKIRRTFRTHISTQPAVYLPLMRRGPKGDRVFTADTELVIEGYPRSGNSFSEAAFLYAQGREVKLGHHTHASAHVIAAAQAGVPCLVVIRQPMGAARSLVQMEPALFDPDFALWEYITFYRALAPVRDKIVLATFDTVTRDFGKVITALNAKFGTDFKPFGHTPENEAGAFALLDATSKARDGARQSTEAYSPHADAGRRAKRDEEKRRFLEMFAAPELAARKAEAEALYEQLAATADA</sequence>
<gene>
    <name evidence="2" type="ORF">SAMN04515678_11497</name>
</gene>
<feature type="region of interest" description="Disordered" evidence="1">
    <location>
        <begin position="188"/>
        <end position="209"/>
    </location>
</feature>
<protein>
    <recommendedName>
        <fullName evidence="4">Sulfotransferase family protein</fullName>
    </recommendedName>
</protein>
<evidence type="ECO:0000313" key="2">
    <source>
        <dbReference type="EMBL" id="SFE72152.1"/>
    </source>
</evidence>
<accession>A0A1I2CVE1</accession>